<feature type="chain" id="PRO_5036802669" evidence="2">
    <location>
        <begin position="28"/>
        <end position="169"/>
    </location>
</feature>
<dbReference type="WBParaSite" id="PSU_v2.g1032.t1">
    <property type="protein sequence ID" value="PSU_v2.g1032.t1"/>
    <property type="gene ID" value="PSU_v2.g1032"/>
</dbReference>
<reference evidence="4" key="1">
    <citation type="submission" date="2022-11" db="UniProtKB">
        <authorList>
            <consortium name="WormBaseParasite"/>
        </authorList>
    </citation>
    <scope>IDENTIFICATION</scope>
</reference>
<evidence type="ECO:0000313" key="3">
    <source>
        <dbReference type="Proteomes" id="UP000887577"/>
    </source>
</evidence>
<feature type="region of interest" description="Disordered" evidence="1">
    <location>
        <begin position="133"/>
        <end position="169"/>
    </location>
</feature>
<organism evidence="3 4">
    <name type="scientific">Panagrolaimus superbus</name>
    <dbReference type="NCBI Taxonomy" id="310955"/>
    <lineage>
        <taxon>Eukaryota</taxon>
        <taxon>Metazoa</taxon>
        <taxon>Ecdysozoa</taxon>
        <taxon>Nematoda</taxon>
        <taxon>Chromadorea</taxon>
        <taxon>Rhabditida</taxon>
        <taxon>Tylenchina</taxon>
        <taxon>Panagrolaimomorpha</taxon>
        <taxon>Panagrolaimoidea</taxon>
        <taxon>Panagrolaimidae</taxon>
        <taxon>Panagrolaimus</taxon>
    </lineage>
</organism>
<dbReference type="AlphaFoldDB" id="A0A914XQN3"/>
<feature type="region of interest" description="Disordered" evidence="1">
    <location>
        <begin position="40"/>
        <end position="98"/>
    </location>
</feature>
<evidence type="ECO:0000313" key="4">
    <source>
        <dbReference type="WBParaSite" id="PSU_v2.g1032.t1"/>
    </source>
</evidence>
<evidence type="ECO:0000256" key="1">
    <source>
        <dbReference type="SAM" id="MobiDB-lite"/>
    </source>
</evidence>
<feature type="signal peptide" evidence="2">
    <location>
        <begin position="1"/>
        <end position="27"/>
    </location>
</feature>
<name>A0A914XQN3_9BILA</name>
<evidence type="ECO:0000256" key="2">
    <source>
        <dbReference type="SAM" id="SignalP"/>
    </source>
</evidence>
<dbReference type="Proteomes" id="UP000887577">
    <property type="component" value="Unplaced"/>
</dbReference>
<sequence length="169" mass="19038">MRLLKLVMNVLLFFSHLLLLHLENFYARRDQVLIGTATRGSVDGSVAPENDDDPGTQRTHDILQTSSIEQDNIEKDAEIESSENTDLTELGEGGNVKKHLDKTPEKITLDPMYCARKGIEEMDEFEKALDFEEDKEIPVIDNGEVTENRKRNAPDSLPLSEAEKARLNG</sequence>
<keyword evidence="2" id="KW-0732">Signal</keyword>
<accession>A0A914XQN3</accession>
<proteinExistence type="predicted"/>
<protein>
    <submittedName>
        <fullName evidence="4">Uncharacterized protein</fullName>
    </submittedName>
</protein>
<keyword evidence="3" id="KW-1185">Reference proteome</keyword>